<gene>
    <name evidence="9 12" type="primary">xerC</name>
    <name evidence="12" type="ORF">OJF2_32430</name>
</gene>
<keyword evidence="3 9" id="KW-0132">Cell division</keyword>
<dbReference type="GO" id="GO:0005737">
    <property type="term" value="C:cytoplasm"/>
    <property type="evidence" value="ECO:0007669"/>
    <property type="project" value="UniProtKB-SubCell"/>
</dbReference>
<comment type="subunit">
    <text evidence="9">Forms a cyclic heterotetrameric complex composed of two molecules of XerC and two molecules of XerD.</text>
</comment>
<proteinExistence type="inferred from homology"/>
<dbReference type="Pfam" id="PF02899">
    <property type="entry name" value="Phage_int_SAM_1"/>
    <property type="match status" value="1"/>
</dbReference>
<dbReference type="InterPro" id="IPR044068">
    <property type="entry name" value="CB"/>
</dbReference>
<dbReference type="KEGG" id="agv:OJF2_32430"/>
<keyword evidence="13" id="KW-1185">Reference proteome</keyword>
<dbReference type="NCBIfam" id="NF001399">
    <property type="entry name" value="PRK00283.1"/>
    <property type="match status" value="1"/>
</dbReference>
<evidence type="ECO:0000256" key="2">
    <source>
        <dbReference type="ARBA" id="ARBA00022490"/>
    </source>
</evidence>
<feature type="active site" evidence="9">
    <location>
        <position position="240"/>
    </location>
</feature>
<dbReference type="InterPro" id="IPR011010">
    <property type="entry name" value="DNA_brk_join_enz"/>
</dbReference>
<evidence type="ECO:0000256" key="6">
    <source>
        <dbReference type="ARBA" id="ARBA00023125"/>
    </source>
</evidence>
<evidence type="ECO:0000313" key="12">
    <source>
        <dbReference type="EMBL" id="QEH34701.1"/>
    </source>
</evidence>
<keyword evidence="7 9" id="KW-0233">DNA recombination</keyword>
<evidence type="ECO:0000256" key="3">
    <source>
        <dbReference type="ARBA" id="ARBA00022618"/>
    </source>
</evidence>
<dbReference type="InterPro" id="IPR013762">
    <property type="entry name" value="Integrase-like_cat_sf"/>
</dbReference>
<evidence type="ECO:0000313" key="13">
    <source>
        <dbReference type="Proteomes" id="UP000324233"/>
    </source>
</evidence>
<evidence type="ECO:0000256" key="5">
    <source>
        <dbReference type="ARBA" id="ARBA00022908"/>
    </source>
</evidence>
<feature type="active site" evidence="9">
    <location>
        <position position="172"/>
    </location>
</feature>
<comment type="subcellular location">
    <subcellularLocation>
        <location evidence="1 9">Cytoplasm</location>
    </subcellularLocation>
</comment>
<dbReference type="Gene3D" id="1.10.150.130">
    <property type="match status" value="1"/>
</dbReference>
<dbReference type="SUPFAM" id="SSF47823">
    <property type="entry name" value="lambda integrase-like, N-terminal domain"/>
    <property type="match status" value="1"/>
</dbReference>
<evidence type="ECO:0000259" key="11">
    <source>
        <dbReference type="PROSITE" id="PS51900"/>
    </source>
</evidence>
<dbReference type="GO" id="GO:0051301">
    <property type="term" value="P:cell division"/>
    <property type="evidence" value="ECO:0007669"/>
    <property type="project" value="UniProtKB-KW"/>
</dbReference>
<dbReference type="GO" id="GO:0007059">
    <property type="term" value="P:chromosome segregation"/>
    <property type="evidence" value="ECO:0007669"/>
    <property type="project" value="UniProtKB-UniRule"/>
</dbReference>
<dbReference type="Gene3D" id="1.10.443.10">
    <property type="entry name" value="Intergrase catalytic core"/>
    <property type="match status" value="1"/>
</dbReference>
<protein>
    <recommendedName>
        <fullName evidence="9">Tyrosine recombinase XerC</fullName>
    </recommendedName>
</protein>
<organism evidence="12 13">
    <name type="scientific">Aquisphaera giovannonii</name>
    <dbReference type="NCBI Taxonomy" id="406548"/>
    <lineage>
        <taxon>Bacteria</taxon>
        <taxon>Pseudomonadati</taxon>
        <taxon>Planctomycetota</taxon>
        <taxon>Planctomycetia</taxon>
        <taxon>Isosphaerales</taxon>
        <taxon>Isosphaeraceae</taxon>
        <taxon>Aquisphaera</taxon>
    </lineage>
</organism>
<evidence type="ECO:0000256" key="8">
    <source>
        <dbReference type="ARBA" id="ARBA00023306"/>
    </source>
</evidence>
<dbReference type="GO" id="GO:0003677">
    <property type="term" value="F:DNA binding"/>
    <property type="evidence" value="ECO:0007669"/>
    <property type="project" value="UniProtKB-UniRule"/>
</dbReference>
<sequence length="294" mass="33507">MHSSIPMFLKHLERERQASAHTLRSYQDDLGLFHRYLEESGLGEQDPAGLDPGRLRRYSAWLNSQGYAATTIARRLASLRSYFRFLRRRGDVAGDPTAGLRNPKQPKRLPRLLRVEEVIGLLESIPVDTAAGVRDRTMLEVLYGGGLRVSELVGIDRDDLEPEAQLVRVRGKGRRERLCPTGPMAFFWLERYLPLRCPRRPDEPAVFLNRYGTRLTTRSVGRLLEEHLLRAGLAGAASPHTLRHSFATHLLDRGADLRSVQELLGHRKLTTTQMYTHVTRERLLDIYHGAHPRA</sequence>
<dbReference type="PROSITE" id="PS51900">
    <property type="entry name" value="CB"/>
    <property type="match status" value="1"/>
</dbReference>
<comment type="function">
    <text evidence="9">Site-specific tyrosine recombinase, which acts by catalyzing the cutting and rejoining of the recombining DNA molecules. The XerC-XerD complex is essential to convert dimers of the bacterial chromosome into monomers to permit their segregation at cell division. It also contributes to the segregational stability of plasmids.</text>
</comment>
<feature type="active site" description="O-(3'-phospho-DNA)-tyrosine intermediate" evidence="9">
    <location>
        <position position="275"/>
    </location>
</feature>
<keyword evidence="5 9" id="KW-0229">DNA integration</keyword>
<feature type="domain" description="Core-binding (CB)" evidence="11">
    <location>
        <begin position="1"/>
        <end position="87"/>
    </location>
</feature>
<feature type="active site" evidence="9">
    <location>
        <position position="148"/>
    </location>
</feature>
<dbReference type="RefSeq" id="WP_148594587.1">
    <property type="nucleotide sequence ID" value="NZ_CP042997.1"/>
</dbReference>
<keyword evidence="4 9" id="KW-0159">Chromosome partition</keyword>
<dbReference type="Pfam" id="PF00589">
    <property type="entry name" value="Phage_integrase"/>
    <property type="match status" value="1"/>
</dbReference>
<dbReference type="InterPro" id="IPR002104">
    <property type="entry name" value="Integrase_catalytic"/>
</dbReference>
<dbReference type="PANTHER" id="PTHR30349">
    <property type="entry name" value="PHAGE INTEGRASE-RELATED"/>
    <property type="match status" value="1"/>
</dbReference>
<keyword evidence="2 9" id="KW-0963">Cytoplasm</keyword>
<reference evidence="12 13" key="1">
    <citation type="submission" date="2019-08" db="EMBL/GenBank/DDBJ databases">
        <title>Deep-cultivation of Planctomycetes and their phenomic and genomic characterization uncovers novel biology.</title>
        <authorList>
            <person name="Wiegand S."/>
            <person name="Jogler M."/>
            <person name="Boedeker C."/>
            <person name="Pinto D."/>
            <person name="Vollmers J."/>
            <person name="Rivas-Marin E."/>
            <person name="Kohn T."/>
            <person name="Peeters S.H."/>
            <person name="Heuer A."/>
            <person name="Rast P."/>
            <person name="Oberbeckmann S."/>
            <person name="Bunk B."/>
            <person name="Jeske O."/>
            <person name="Meyerdierks A."/>
            <person name="Storesund J.E."/>
            <person name="Kallscheuer N."/>
            <person name="Luecker S."/>
            <person name="Lage O.M."/>
            <person name="Pohl T."/>
            <person name="Merkel B.J."/>
            <person name="Hornburger P."/>
            <person name="Mueller R.-W."/>
            <person name="Bruemmer F."/>
            <person name="Labrenz M."/>
            <person name="Spormann A.M."/>
            <person name="Op den Camp H."/>
            <person name="Overmann J."/>
            <person name="Amann R."/>
            <person name="Jetten M.S.M."/>
            <person name="Mascher T."/>
            <person name="Medema M.H."/>
            <person name="Devos D.P."/>
            <person name="Kaster A.-K."/>
            <person name="Ovreas L."/>
            <person name="Rohde M."/>
            <person name="Galperin M.Y."/>
            <person name="Jogler C."/>
        </authorList>
    </citation>
    <scope>NUCLEOTIDE SEQUENCE [LARGE SCALE GENOMIC DNA]</scope>
    <source>
        <strain evidence="12 13">OJF2</strain>
    </source>
</reference>
<dbReference type="InterPro" id="IPR050090">
    <property type="entry name" value="Tyrosine_recombinase_XerCD"/>
</dbReference>
<dbReference type="InterPro" id="IPR004107">
    <property type="entry name" value="Integrase_SAM-like_N"/>
</dbReference>
<dbReference type="InterPro" id="IPR010998">
    <property type="entry name" value="Integrase_recombinase_N"/>
</dbReference>
<dbReference type="CDD" id="cd00798">
    <property type="entry name" value="INT_XerDC_C"/>
    <property type="match status" value="1"/>
</dbReference>
<dbReference type="GO" id="GO:0009037">
    <property type="term" value="F:tyrosine-based site-specific recombinase activity"/>
    <property type="evidence" value="ECO:0007669"/>
    <property type="project" value="UniProtKB-UniRule"/>
</dbReference>
<keyword evidence="6 9" id="KW-0238">DNA-binding</keyword>
<dbReference type="AlphaFoldDB" id="A0A5B9W3M0"/>
<evidence type="ECO:0000256" key="1">
    <source>
        <dbReference type="ARBA" id="ARBA00004496"/>
    </source>
</evidence>
<accession>A0A5B9W3M0</accession>
<dbReference type="InterPro" id="IPR023009">
    <property type="entry name" value="Tyrosine_recombinase_XerC/XerD"/>
</dbReference>
<dbReference type="EMBL" id="CP042997">
    <property type="protein sequence ID" value="QEH34701.1"/>
    <property type="molecule type" value="Genomic_DNA"/>
</dbReference>
<evidence type="ECO:0000259" key="10">
    <source>
        <dbReference type="PROSITE" id="PS51898"/>
    </source>
</evidence>
<dbReference type="HAMAP" id="MF_01808">
    <property type="entry name" value="Recomb_XerC_XerD"/>
    <property type="match status" value="1"/>
</dbReference>
<dbReference type="GO" id="GO:0006313">
    <property type="term" value="P:DNA transposition"/>
    <property type="evidence" value="ECO:0007669"/>
    <property type="project" value="UniProtKB-UniRule"/>
</dbReference>
<feature type="domain" description="Tyr recombinase" evidence="10">
    <location>
        <begin position="108"/>
        <end position="288"/>
    </location>
</feature>
<dbReference type="OrthoDB" id="9801717at2"/>
<evidence type="ECO:0000256" key="7">
    <source>
        <dbReference type="ARBA" id="ARBA00023172"/>
    </source>
</evidence>
<feature type="active site" evidence="9">
    <location>
        <position position="243"/>
    </location>
</feature>
<name>A0A5B9W3M0_9BACT</name>
<dbReference type="Proteomes" id="UP000324233">
    <property type="component" value="Chromosome"/>
</dbReference>
<evidence type="ECO:0000256" key="4">
    <source>
        <dbReference type="ARBA" id="ARBA00022829"/>
    </source>
</evidence>
<keyword evidence="8 9" id="KW-0131">Cell cycle</keyword>
<feature type="active site" evidence="9">
    <location>
        <position position="266"/>
    </location>
</feature>
<dbReference type="SUPFAM" id="SSF56349">
    <property type="entry name" value="DNA breaking-rejoining enzymes"/>
    <property type="match status" value="1"/>
</dbReference>
<comment type="similarity">
    <text evidence="9">Belongs to the 'phage' integrase family. XerC subfamily.</text>
</comment>
<dbReference type="PROSITE" id="PS51898">
    <property type="entry name" value="TYR_RECOMBINASE"/>
    <property type="match status" value="1"/>
</dbReference>
<dbReference type="PANTHER" id="PTHR30349:SF77">
    <property type="entry name" value="TYROSINE RECOMBINASE XERC"/>
    <property type="match status" value="1"/>
</dbReference>
<evidence type="ECO:0000256" key="9">
    <source>
        <dbReference type="HAMAP-Rule" id="MF_01808"/>
    </source>
</evidence>